<dbReference type="RefSeq" id="WP_374037424.1">
    <property type="nucleotide sequence ID" value="NZ_CP169082.1"/>
</dbReference>
<evidence type="ECO:0000313" key="4">
    <source>
        <dbReference type="Proteomes" id="UP001596152"/>
    </source>
</evidence>
<dbReference type="PANTHER" id="PTHR34980">
    <property type="entry name" value="INNER MEMBRANE PROTEIN-RELATED-RELATED"/>
    <property type="match status" value="1"/>
</dbReference>
<dbReference type="Pfam" id="PF05656">
    <property type="entry name" value="DUF805"/>
    <property type="match status" value="1"/>
</dbReference>
<evidence type="ECO:0000256" key="1">
    <source>
        <dbReference type="SAM" id="MobiDB-lite"/>
    </source>
</evidence>
<feature type="transmembrane region" description="Helical" evidence="2">
    <location>
        <begin position="134"/>
        <end position="157"/>
    </location>
</feature>
<keyword evidence="2" id="KW-1133">Transmembrane helix</keyword>
<keyword evidence="4" id="KW-1185">Reference proteome</keyword>
<gene>
    <name evidence="3" type="ORF">ACFPIE_08895</name>
</gene>
<organism evidence="3 4">
    <name type="scientific">Brevundimonas staleyi</name>
    <dbReference type="NCBI Taxonomy" id="74326"/>
    <lineage>
        <taxon>Bacteria</taxon>
        <taxon>Pseudomonadati</taxon>
        <taxon>Pseudomonadota</taxon>
        <taxon>Alphaproteobacteria</taxon>
        <taxon>Caulobacterales</taxon>
        <taxon>Caulobacteraceae</taxon>
        <taxon>Brevundimonas</taxon>
    </lineage>
</organism>
<feature type="region of interest" description="Disordered" evidence="1">
    <location>
        <begin position="237"/>
        <end position="256"/>
    </location>
</feature>
<reference evidence="4" key="1">
    <citation type="journal article" date="2019" name="Int. J. Syst. Evol. Microbiol.">
        <title>The Global Catalogue of Microorganisms (GCM) 10K type strain sequencing project: providing services to taxonomists for standard genome sequencing and annotation.</title>
        <authorList>
            <consortium name="The Broad Institute Genomics Platform"/>
            <consortium name="The Broad Institute Genome Sequencing Center for Infectious Disease"/>
            <person name="Wu L."/>
            <person name="Ma J."/>
        </authorList>
    </citation>
    <scope>NUCLEOTIDE SEQUENCE [LARGE SCALE GENOMIC DNA]</scope>
    <source>
        <strain evidence="4">JCM 12125</strain>
    </source>
</reference>
<proteinExistence type="predicted"/>
<accession>A0ABW0FS82</accession>
<evidence type="ECO:0000256" key="2">
    <source>
        <dbReference type="SAM" id="Phobius"/>
    </source>
</evidence>
<name>A0ABW0FS82_9CAUL</name>
<feature type="transmembrane region" description="Helical" evidence="2">
    <location>
        <begin position="21"/>
        <end position="44"/>
    </location>
</feature>
<comment type="caution">
    <text evidence="3">The sequence shown here is derived from an EMBL/GenBank/DDBJ whole genome shotgun (WGS) entry which is preliminary data.</text>
</comment>
<dbReference type="InterPro" id="IPR008523">
    <property type="entry name" value="DUF805"/>
</dbReference>
<keyword evidence="2" id="KW-0812">Transmembrane</keyword>
<feature type="region of interest" description="Disordered" evidence="1">
    <location>
        <begin position="207"/>
        <end position="232"/>
    </location>
</feature>
<keyword evidence="2" id="KW-0472">Membrane</keyword>
<dbReference type="Proteomes" id="UP001596152">
    <property type="component" value="Unassembled WGS sequence"/>
</dbReference>
<evidence type="ECO:0000313" key="3">
    <source>
        <dbReference type="EMBL" id="MFC5344028.1"/>
    </source>
</evidence>
<feature type="transmembrane region" description="Helical" evidence="2">
    <location>
        <begin position="90"/>
        <end position="114"/>
    </location>
</feature>
<dbReference type="EMBL" id="JBHSLF010000018">
    <property type="protein sequence ID" value="MFC5344028.1"/>
    <property type="molecule type" value="Genomic_DNA"/>
</dbReference>
<feature type="transmembrane region" description="Helical" evidence="2">
    <location>
        <begin position="56"/>
        <end position="78"/>
    </location>
</feature>
<dbReference type="PANTHER" id="PTHR34980:SF2">
    <property type="entry name" value="INNER MEMBRANE PROTEIN YHAH-RELATED"/>
    <property type="match status" value="1"/>
</dbReference>
<protein>
    <submittedName>
        <fullName evidence="3">DUF805 domain-containing protein</fullName>
    </submittedName>
</protein>
<sequence>MILFRPLIRYADFKGRASRSEYWLFAVLQGFWYALLIGLATMAMGQDAHPAEVSKSVVVVFGLMVLSMVALIVPNYAVLVRRLHDSGKGAIWLGLMVPSILSAVMAVGTIATAIGSVGLGASREAFLGTVMAGLGAAGLLGVLGYVGQLILFVLTLLPGTKGENAFGPDPRDPGQRYGDFGGGSALDEDRLDALFAEAKRANGMSDEPYKPIFDFGPGPSQPAPVQRASTWPEAEWNRPAAANGLTPAPVFGKRRS</sequence>